<sequence length="58" mass="6467">MSVLLTEGMRVKNSLASQLLHRAVGCQVLFCGRKKRPCKARPFLILVPEGDSKNRLSI</sequence>
<evidence type="ECO:0000313" key="1">
    <source>
        <dbReference type="EMBL" id="KPU61806.1"/>
    </source>
</evidence>
<comment type="caution">
    <text evidence="1">The sequence shown here is derived from an EMBL/GenBank/DDBJ whole genome shotgun (WGS) entry which is preliminary data.</text>
</comment>
<protein>
    <submittedName>
        <fullName evidence="1">Uncharacterized protein</fullName>
    </submittedName>
</protein>
<dbReference type="AlphaFoldDB" id="A0A0P8ZW62"/>
<organism evidence="1 2">
    <name type="scientific">Pseudomonas fluorescens</name>
    <dbReference type="NCBI Taxonomy" id="294"/>
    <lineage>
        <taxon>Bacteria</taxon>
        <taxon>Pseudomonadati</taxon>
        <taxon>Pseudomonadota</taxon>
        <taxon>Gammaproteobacteria</taxon>
        <taxon>Pseudomonadales</taxon>
        <taxon>Pseudomonadaceae</taxon>
        <taxon>Pseudomonas</taxon>
    </lineage>
</organism>
<evidence type="ECO:0000313" key="2">
    <source>
        <dbReference type="Proteomes" id="UP000050349"/>
    </source>
</evidence>
<reference evidence="1 2" key="1">
    <citation type="submission" date="2015-09" db="EMBL/GenBank/DDBJ databases">
        <authorList>
            <person name="Jackson K.R."/>
            <person name="Lunt B.L."/>
            <person name="Fisher J.N.B."/>
            <person name="Gardner A.V."/>
            <person name="Bailey M.E."/>
            <person name="Deus L.M."/>
            <person name="Earl A.S."/>
            <person name="Gibby P.D."/>
            <person name="Hartmann K.A."/>
            <person name="Liu J.E."/>
            <person name="Manci A.M."/>
            <person name="Nielsen D.A."/>
            <person name="Solomon M.B."/>
            <person name="Breakwell D.P."/>
            <person name="Burnett S.H."/>
            <person name="Grose J.H."/>
        </authorList>
    </citation>
    <scope>NUCLEOTIDE SEQUENCE [LARGE SCALE GENOMIC DNA]</scope>
    <source>
        <strain evidence="1 2">S613</strain>
    </source>
</reference>
<proteinExistence type="predicted"/>
<accession>A0A0P8ZW62</accession>
<dbReference type="EMBL" id="LJXB01000046">
    <property type="protein sequence ID" value="KPU61806.1"/>
    <property type="molecule type" value="Genomic_DNA"/>
</dbReference>
<gene>
    <name evidence="1" type="ORF">AN403_5893</name>
</gene>
<dbReference type="PATRIC" id="fig|294.162.peg.395"/>
<dbReference type="Proteomes" id="UP000050349">
    <property type="component" value="Unassembled WGS sequence"/>
</dbReference>
<name>A0A0P8ZW62_PSEFL</name>